<comment type="function">
    <text evidence="4">Part of the outer membrane protein assembly complex, which is involved in assembly and insertion of beta-barrel proteins into the outer membrane.</text>
</comment>
<protein>
    <recommendedName>
        <fullName evidence="4">Outer membrane protein assembly factor BamE</fullName>
    </recommendedName>
</protein>
<organism evidence="7 8">
    <name type="scientific">Neopusillimonas maritima</name>
    <dbReference type="NCBI Taxonomy" id="2026239"/>
    <lineage>
        <taxon>Bacteria</taxon>
        <taxon>Pseudomonadati</taxon>
        <taxon>Pseudomonadota</taxon>
        <taxon>Betaproteobacteria</taxon>
        <taxon>Burkholderiales</taxon>
        <taxon>Alcaligenaceae</taxon>
        <taxon>Neopusillimonas</taxon>
    </lineage>
</organism>
<evidence type="ECO:0000256" key="5">
    <source>
        <dbReference type="SAM" id="MobiDB-lite"/>
    </source>
</evidence>
<dbReference type="OrthoDB" id="9808250at2"/>
<dbReference type="InterPro" id="IPR037873">
    <property type="entry name" value="BamE-like"/>
</dbReference>
<evidence type="ECO:0000259" key="6">
    <source>
        <dbReference type="Pfam" id="PF04355"/>
    </source>
</evidence>
<dbReference type="Pfam" id="PF04355">
    <property type="entry name" value="BamE"/>
    <property type="match status" value="1"/>
</dbReference>
<keyword evidence="2 4" id="KW-0472">Membrane</keyword>
<reference evidence="7 8" key="1">
    <citation type="submission" date="2017-08" db="EMBL/GenBank/DDBJ databases">
        <title>Pusillimonas indicus sp. nov., a member of the family Alcaligenaceae isolated from surface seawater.</title>
        <authorList>
            <person name="Li J."/>
        </authorList>
    </citation>
    <scope>NUCLEOTIDE SEQUENCE [LARGE SCALE GENOMIC DNA]</scope>
    <source>
        <strain evidence="7 8">L52-1-41</strain>
    </source>
</reference>
<evidence type="ECO:0000313" key="8">
    <source>
        <dbReference type="Proteomes" id="UP000266206"/>
    </source>
</evidence>
<evidence type="ECO:0000256" key="2">
    <source>
        <dbReference type="ARBA" id="ARBA00023136"/>
    </source>
</evidence>
<dbReference type="GO" id="GO:0030674">
    <property type="term" value="F:protein-macromolecule adaptor activity"/>
    <property type="evidence" value="ECO:0007669"/>
    <property type="project" value="TreeGrafter"/>
</dbReference>
<dbReference type="Gene3D" id="3.30.1450.10">
    <property type="match status" value="1"/>
</dbReference>
<sequence>MVTTVKSFFRTWRSSLAIGFLAISLSACGGTKWGFPYRADVQQGNWITAEQVARLEQGMTREQVRFVLGTPILQDIFRTNRWDYVFYNQPGYGEPEERQFTVWFEGDVLVRWEGDKQPNRQPFQSNDTGSVDETEARAAEREDDTATENISREEQVGPDTDIGINVEQPQRPQIPGQTNTEPLR</sequence>
<feature type="region of interest" description="Disordered" evidence="5">
    <location>
        <begin position="115"/>
        <end position="184"/>
    </location>
</feature>
<comment type="subunit">
    <text evidence="4">Part of the Bam complex.</text>
</comment>
<dbReference type="PANTHER" id="PTHR37482:SF1">
    <property type="entry name" value="OUTER MEMBRANE PROTEIN ASSEMBLY FACTOR BAME"/>
    <property type="match status" value="1"/>
</dbReference>
<keyword evidence="1 4" id="KW-0732">Signal</keyword>
<dbReference type="AlphaFoldDB" id="A0A3A1Z0Q2"/>
<keyword evidence="3 4" id="KW-0998">Cell outer membrane</keyword>
<feature type="domain" description="Outer membrane protein assembly factor BamE" evidence="6">
    <location>
        <begin position="44"/>
        <end position="113"/>
    </location>
</feature>
<dbReference type="PANTHER" id="PTHR37482">
    <property type="entry name" value="OUTER MEMBRANE PROTEIN ASSEMBLY FACTOR BAME"/>
    <property type="match status" value="1"/>
</dbReference>
<dbReference type="InterPro" id="IPR007450">
    <property type="entry name" value="BamE_dom"/>
</dbReference>
<name>A0A3A1Z0Q2_9BURK</name>
<gene>
    <name evidence="4" type="primary">bamE</name>
    <name evidence="7" type="ORF">CJP73_00315</name>
</gene>
<comment type="subcellular location">
    <subcellularLocation>
        <location evidence="4">Cell outer membrane</location>
        <topology evidence="4">Lipid-anchor</topology>
    </subcellularLocation>
</comment>
<evidence type="ECO:0000256" key="3">
    <source>
        <dbReference type="ARBA" id="ARBA00023237"/>
    </source>
</evidence>
<dbReference type="GO" id="GO:0051205">
    <property type="term" value="P:protein insertion into membrane"/>
    <property type="evidence" value="ECO:0007669"/>
    <property type="project" value="UniProtKB-UniRule"/>
</dbReference>
<evidence type="ECO:0000256" key="1">
    <source>
        <dbReference type="ARBA" id="ARBA00022729"/>
    </source>
</evidence>
<dbReference type="GO" id="GO:0043165">
    <property type="term" value="P:Gram-negative-bacterium-type cell outer membrane assembly"/>
    <property type="evidence" value="ECO:0007669"/>
    <property type="project" value="UniProtKB-UniRule"/>
</dbReference>
<feature type="compositionally biased region" description="Polar residues" evidence="5">
    <location>
        <begin position="119"/>
        <end position="131"/>
    </location>
</feature>
<keyword evidence="4" id="KW-0449">Lipoprotein</keyword>
<dbReference type="GO" id="GO:1990063">
    <property type="term" value="C:Bam protein complex"/>
    <property type="evidence" value="ECO:0007669"/>
    <property type="project" value="TreeGrafter"/>
</dbReference>
<evidence type="ECO:0000313" key="7">
    <source>
        <dbReference type="EMBL" id="RIY41927.1"/>
    </source>
</evidence>
<dbReference type="PROSITE" id="PS51257">
    <property type="entry name" value="PROKAR_LIPOPROTEIN"/>
    <property type="match status" value="1"/>
</dbReference>
<proteinExistence type="inferred from homology"/>
<dbReference type="RefSeq" id="WP_119515155.1">
    <property type="nucleotide sequence ID" value="NZ_NQYH01000001.1"/>
</dbReference>
<dbReference type="EMBL" id="NQYH01000001">
    <property type="protein sequence ID" value="RIY41927.1"/>
    <property type="molecule type" value="Genomic_DNA"/>
</dbReference>
<keyword evidence="4" id="KW-0564">Palmitate</keyword>
<comment type="similarity">
    <text evidence="4">Belongs to the BamE family.</text>
</comment>
<dbReference type="Proteomes" id="UP000266206">
    <property type="component" value="Unassembled WGS sequence"/>
</dbReference>
<comment type="caution">
    <text evidence="7">The sequence shown here is derived from an EMBL/GenBank/DDBJ whole genome shotgun (WGS) entry which is preliminary data.</text>
</comment>
<dbReference type="HAMAP" id="MF_00925">
    <property type="entry name" value="OM_assembly_BamE"/>
    <property type="match status" value="1"/>
</dbReference>
<evidence type="ECO:0000256" key="4">
    <source>
        <dbReference type="HAMAP-Rule" id="MF_00925"/>
    </source>
</evidence>
<feature type="compositionally biased region" description="Polar residues" evidence="5">
    <location>
        <begin position="167"/>
        <end position="184"/>
    </location>
</feature>
<dbReference type="InterPro" id="IPR026592">
    <property type="entry name" value="BamE"/>
</dbReference>
<accession>A0A3A1Z0Q2</accession>